<dbReference type="InterPro" id="IPR001320">
    <property type="entry name" value="Iontro_rcpt_C"/>
</dbReference>
<protein>
    <recommendedName>
        <fullName evidence="17">Ionotropic glutamate receptor C-terminal domain-containing protein</fullName>
    </recommendedName>
</protein>
<evidence type="ECO:0000256" key="10">
    <source>
        <dbReference type="ARBA" id="ARBA00023257"/>
    </source>
</evidence>
<proteinExistence type="predicted"/>
<keyword evidence="6" id="KW-0406">Ion transport</keyword>
<keyword evidence="12" id="KW-0407">Ion channel</keyword>
<dbReference type="Proteomes" id="UP000663877">
    <property type="component" value="Unassembled WGS sequence"/>
</dbReference>
<evidence type="ECO:0000256" key="9">
    <source>
        <dbReference type="ARBA" id="ARBA00023180"/>
    </source>
</evidence>
<keyword evidence="11" id="KW-1071">Ligand-gated ion channel</keyword>
<reference evidence="19" key="1">
    <citation type="submission" date="2021-02" db="EMBL/GenBank/DDBJ databases">
        <authorList>
            <person name="Nowell W R."/>
        </authorList>
    </citation>
    <scope>NUCLEOTIDE SEQUENCE</scope>
</reference>
<dbReference type="InterPro" id="IPR028082">
    <property type="entry name" value="Peripla_BP_I"/>
</dbReference>
<dbReference type="Gene3D" id="1.10.287.70">
    <property type="match status" value="1"/>
</dbReference>
<dbReference type="Gene3D" id="3.40.190.10">
    <property type="entry name" value="Periplasmic binding protein-like II"/>
    <property type="match status" value="3"/>
</dbReference>
<dbReference type="Proteomes" id="UP000663832">
    <property type="component" value="Unassembled WGS sequence"/>
</dbReference>
<evidence type="ECO:0000256" key="12">
    <source>
        <dbReference type="ARBA" id="ARBA00023303"/>
    </source>
</evidence>
<dbReference type="Gene3D" id="3.40.50.2300">
    <property type="match status" value="2"/>
</dbReference>
<dbReference type="SMART" id="SM00079">
    <property type="entry name" value="PBPe"/>
    <property type="match status" value="1"/>
</dbReference>
<comment type="subcellular location">
    <subcellularLocation>
        <location evidence="1">Membrane</location>
        <topology evidence="1">Multi-pass membrane protein</topology>
    </subcellularLocation>
    <subcellularLocation>
        <location evidence="13">Postsynaptic cell membrane</location>
    </subcellularLocation>
</comment>
<evidence type="ECO:0000256" key="4">
    <source>
        <dbReference type="ARBA" id="ARBA00022989"/>
    </source>
</evidence>
<comment type="caution">
    <text evidence="19">The sequence shown here is derived from an EMBL/GenBank/DDBJ whole genome shotgun (WGS) entry which is preliminary data.</text>
</comment>
<evidence type="ECO:0000313" key="20">
    <source>
        <dbReference type="Proteomes" id="UP000663832"/>
    </source>
</evidence>
<keyword evidence="9" id="KW-0325">Glycoprotein</keyword>
<evidence type="ECO:0000256" key="1">
    <source>
        <dbReference type="ARBA" id="ARBA00004141"/>
    </source>
</evidence>
<keyword evidence="7 15" id="KW-0472">Membrane</keyword>
<evidence type="ECO:0000256" key="3">
    <source>
        <dbReference type="ARBA" id="ARBA00022692"/>
    </source>
</evidence>
<dbReference type="Pfam" id="PF01094">
    <property type="entry name" value="ANF_receptor"/>
    <property type="match status" value="1"/>
</dbReference>
<keyword evidence="5" id="KW-0770">Synapse</keyword>
<dbReference type="GO" id="GO:0045211">
    <property type="term" value="C:postsynaptic membrane"/>
    <property type="evidence" value="ECO:0007669"/>
    <property type="project" value="UniProtKB-SubCell"/>
</dbReference>
<keyword evidence="3 15" id="KW-0812">Transmembrane</keyword>
<feature type="signal peptide" evidence="16">
    <location>
        <begin position="1"/>
        <end position="26"/>
    </location>
</feature>
<evidence type="ECO:0000256" key="5">
    <source>
        <dbReference type="ARBA" id="ARBA00023018"/>
    </source>
</evidence>
<dbReference type="GO" id="GO:0004930">
    <property type="term" value="F:G protein-coupled receptor activity"/>
    <property type="evidence" value="ECO:0007669"/>
    <property type="project" value="InterPro"/>
</dbReference>
<dbReference type="Pfam" id="PF10613">
    <property type="entry name" value="Lig_chan-Glu_bd"/>
    <property type="match status" value="1"/>
</dbReference>
<evidence type="ECO:0000256" key="6">
    <source>
        <dbReference type="ARBA" id="ARBA00023065"/>
    </source>
</evidence>
<evidence type="ECO:0000256" key="11">
    <source>
        <dbReference type="ARBA" id="ARBA00023286"/>
    </source>
</evidence>
<keyword evidence="2" id="KW-0813">Transport</keyword>
<evidence type="ECO:0000256" key="16">
    <source>
        <dbReference type="SAM" id="SignalP"/>
    </source>
</evidence>
<dbReference type="InterPro" id="IPR001828">
    <property type="entry name" value="ANF_lig-bd_rcpt"/>
</dbReference>
<dbReference type="EMBL" id="CAJNOI010000024">
    <property type="protein sequence ID" value="CAF0851310.1"/>
    <property type="molecule type" value="Genomic_DNA"/>
</dbReference>
<feature type="transmembrane region" description="Helical" evidence="15">
    <location>
        <begin position="618"/>
        <end position="638"/>
    </location>
</feature>
<keyword evidence="20" id="KW-1185">Reference proteome</keyword>
<dbReference type="InterPro" id="IPR015683">
    <property type="entry name" value="Ionotropic_Glu_rcpt"/>
</dbReference>
<evidence type="ECO:0000256" key="8">
    <source>
        <dbReference type="ARBA" id="ARBA00023170"/>
    </source>
</evidence>
<evidence type="ECO:0000313" key="19">
    <source>
        <dbReference type="EMBL" id="CAF1434238.1"/>
    </source>
</evidence>
<keyword evidence="4 15" id="KW-1133">Transmembrane helix</keyword>
<feature type="chain" id="PRO_5035607499" description="Ionotropic glutamate receptor C-terminal domain-containing protein" evidence="16">
    <location>
        <begin position="27"/>
        <end position="912"/>
    </location>
</feature>
<feature type="transmembrane region" description="Helical" evidence="15">
    <location>
        <begin position="650"/>
        <end position="668"/>
    </location>
</feature>
<feature type="domain" description="Ionotropic glutamate receptor C-terminal" evidence="17">
    <location>
        <begin position="467"/>
        <end position="810"/>
    </location>
</feature>
<dbReference type="AlphaFoldDB" id="A0A815NBD9"/>
<evidence type="ECO:0000256" key="14">
    <source>
        <dbReference type="SAM" id="MobiDB-lite"/>
    </source>
</evidence>
<dbReference type="InterPro" id="IPR019594">
    <property type="entry name" value="Glu/Gly-bd"/>
</dbReference>
<accession>A0A815NBD9</accession>
<dbReference type="InterPro" id="IPR000337">
    <property type="entry name" value="GPCR_3"/>
</dbReference>
<feature type="transmembrane region" description="Helical" evidence="15">
    <location>
        <begin position="588"/>
        <end position="606"/>
    </location>
</feature>
<organism evidence="19 20">
    <name type="scientific">Adineta steineri</name>
    <dbReference type="NCBI Taxonomy" id="433720"/>
    <lineage>
        <taxon>Eukaryota</taxon>
        <taxon>Metazoa</taxon>
        <taxon>Spiralia</taxon>
        <taxon>Gnathifera</taxon>
        <taxon>Rotifera</taxon>
        <taxon>Eurotatoria</taxon>
        <taxon>Bdelloidea</taxon>
        <taxon>Adinetida</taxon>
        <taxon>Adinetidae</taxon>
        <taxon>Adineta</taxon>
    </lineage>
</organism>
<dbReference type="PRINTS" id="PR00248">
    <property type="entry name" value="GPCRMGR"/>
</dbReference>
<dbReference type="EMBL" id="CAJNOM010000431">
    <property type="protein sequence ID" value="CAF1434238.1"/>
    <property type="molecule type" value="Genomic_DNA"/>
</dbReference>
<dbReference type="GO" id="GO:0015276">
    <property type="term" value="F:ligand-gated monoatomic ion channel activity"/>
    <property type="evidence" value="ECO:0007669"/>
    <property type="project" value="InterPro"/>
</dbReference>
<evidence type="ECO:0000256" key="2">
    <source>
        <dbReference type="ARBA" id="ARBA00022448"/>
    </source>
</evidence>
<evidence type="ECO:0000259" key="17">
    <source>
        <dbReference type="SMART" id="SM00079"/>
    </source>
</evidence>
<keyword evidence="10" id="KW-0628">Postsynaptic cell membrane</keyword>
<sequence>MLSSGTFRWLWLYLLFGQLMISHVRTAWPPSNSSNVQVLGIFEYLTNTTAFSISSVQSRAMFISAILLSQQYNMTIQGQNISWQAVETGGDPMTAIADTCQAVSISNIVGIVGPGLSREAVLVAPFTTRVGIPAISYAATDPALSNGNAYPAFYRTISSDRTAALAFAQLFIRFKWTSCIVIYQNDEYGTGGASAIGEIFSGNNLTVSEVIAFDIVTLAIHGDLKSLLTSSAARIIILWADSDYAPLVIQKALDLDLLGPVFTWILSVAVSLDSFNSTSYDKLTGVIAIEPVGGSIVNASINTTLLNAAYSIWQQYEPESFPGSDKVSYHALFSFDATWLLIQGINQLCSSFPNISSTCTTFTGDSFCFSRRFVNSDMLLNVLDNTSFLGVSGPIQFSNNITDPVDRNYYIARNIQHSSTNVSYVPVLVWSDSNGWTTDTQTNVIIWPGNSSTVPTGFASVRGLTLSIIVAESAPFTMMSKIQDGSGNISTKRTGYIPDLLDQLQGQMGFIPNITYFSANASYNDLINLVANGTFDLFIGDVTITAARRKIVDFSSSIFDNSLSVIVKTSVSSQLDLWSYLKPFSVKLWITLLGATIYAGILICILEGQTNEALQNRSLVSITGLCMLFSFSTIIGGGADFDATTGPGRILTAGLNILSLILVAAYTANLASDLTLLKTAGSISGIDDIKNGKVSYSRIGIITDTSIEDYYLEEISGGSQNFYPLISTDEMIEALLDKKIDASIMDSGTLEYLTNNIYCNLTLVGSDFNPSSYGIVFQKNWLYDQDFDIAILTLRENGTFDVLQKKWFQSNICSHSSDTSTGMSIDSMAGLFMTFAVISAIAILYFMWRKRTAIKDCFLTLIHRKKASHTQAIELDITGSEIFPEDSSHQKSSVTPAKTGENVARKKRRRRV</sequence>
<evidence type="ECO:0000256" key="15">
    <source>
        <dbReference type="SAM" id="Phobius"/>
    </source>
</evidence>
<dbReference type="PANTHER" id="PTHR18966">
    <property type="entry name" value="IONOTROPIC GLUTAMATE RECEPTOR"/>
    <property type="match status" value="1"/>
</dbReference>
<evidence type="ECO:0000256" key="7">
    <source>
        <dbReference type="ARBA" id="ARBA00023136"/>
    </source>
</evidence>
<dbReference type="Pfam" id="PF00060">
    <property type="entry name" value="Lig_chan"/>
    <property type="match status" value="1"/>
</dbReference>
<dbReference type="OrthoDB" id="5984008at2759"/>
<dbReference type="SUPFAM" id="SSF53850">
    <property type="entry name" value="Periplasmic binding protein-like II"/>
    <property type="match status" value="1"/>
</dbReference>
<evidence type="ECO:0000256" key="13">
    <source>
        <dbReference type="ARBA" id="ARBA00034100"/>
    </source>
</evidence>
<dbReference type="SUPFAM" id="SSF53822">
    <property type="entry name" value="Periplasmic binding protein-like I"/>
    <property type="match status" value="1"/>
</dbReference>
<keyword evidence="8" id="KW-0675">Receptor</keyword>
<evidence type="ECO:0000313" key="18">
    <source>
        <dbReference type="EMBL" id="CAF0851310.1"/>
    </source>
</evidence>
<name>A0A815NBD9_9BILA</name>
<feature type="transmembrane region" description="Helical" evidence="15">
    <location>
        <begin position="829"/>
        <end position="848"/>
    </location>
</feature>
<feature type="region of interest" description="Disordered" evidence="14">
    <location>
        <begin position="884"/>
        <end position="912"/>
    </location>
</feature>
<keyword evidence="16" id="KW-0732">Signal</keyword>
<gene>
    <name evidence="18" type="ORF">BJG266_LOCUS7855</name>
    <name evidence="19" type="ORF">QVE165_LOCUS39162</name>
</gene>